<dbReference type="OrthoDB" id="2884925at2759"/>
<accession>A0A8H5BKX6</accession>
<gene>
    <name evidence="2" type="ORF">D9619_010034</name>
</gene>
<dbReference type="InterPro" id="IPR036047">
    <property type="entry name" value="F-box-like_dom_sf"/>
</dbReference>
<dbReference type="SUPFAM" id="SSF81383">
    <property type="entry name" value="F-box domain"/>
    <property type="match status" value="1"/>
</dbReference>
<dbReference type="InterPro" id="IPR001810">
    <property type="entry name" value="F-box_dom"/>
</dbReference>
<dbReference type="AlphaFoldDB" id="A0A8H5BKX6"/>
<evidence type="ECO:0000259" key="1">
    <source>
        <dbReference type="Pfam" id="PF12937"/>
    </source>
</evidence>
<dbReference type="Gene3D" id="3.80.10.10">
    <property type="entry name" value="Ribonuclease Inhibitor"/>
    <property type="match status" value="1"/>
</dbReference>
<evidence type="ECO:0000313" key="3">
    <source>
        <dbReference type="Proteomes" id="UP000567179"/>
    </source>
</evidence>
<dbReference type="EMBL" id="JAACJJ010000015">
    <property type="protein sequence ID" value="KAF5325125.1"/>
    <property type="molecule type" value="Genomic_DNA"/>
</dbReference>
<comment type="caution">
    <text evidence="2">The sequence shown here is derived from an EMBL/GenBank/DDBJ whole genome shotgun (WGS) entry which is preliminary data.</text>
</comment>
<dbReference type="InterPro" id="IPR032675">
    <property type="entry name" value="LRR_dom_sf"/>
</dbReference>
<reference evidence="2 3" key="1">
    <citation type="journal article" date="2020" name="ISME J.">
        <title>Uncovering the hidden diversity of litter-decomposition mechanisms in mushroom-forming fungi.</title>
        <authorList>
            <person name="Floudas D."/>
            <person name="Bentzer J."/>
            <person name="Ahren D."/>
            <person name="Johansson T."/>
            <person name="Persson P."/>
            <person name="Tunlid A."/>
        </authorList>
    </citation>
    <scope>NUCLEOTIDE SEQUENCE [LARGE SCALE GENOMIC DNA]</scope>
    <source>
        <strain evidence="2 3">CBS 101986</strain>
    </source>
</reference>
<feature type="domain" description="F-box" evidence="1">
    <location>
        <begin position="43"/>
        <end position="93"/>
    </location>
</feature>
<dbReference type="Pfam" id="PF12937">
    <property type="entry name" value="F-box-like"/>
    <property type="match status" value="1"/>
</dbReference>
<dbReference type="SUPFAM" id="SSF52047">
    <property type="entry name" value="RNI-like"/>
    <property type="match status" value="1"/>
</dbReference>
<dbReference type="Proteomes" id="UP000567179">
    <property type="component" value="Unassembled WGS sequence"/>
</dbReference>
<sequence>MATQNSYHEPQLLIDEEIADLAAHMQQSIRLPKTHQNELAPVSKLPDDVLLYIFLVFRDSVYHHPKDWQQVAHVCQHWRNVAVGSPLLWTRVDGLCISHAFTRLMLARSQSAPLDFTLYSSQLEKEVSTGRLATILHQIERIRTLKFHNMPPNFLDTIHDILASLDGNWKASSLQSLAIGTITSSRGPRPASIRVVTDVIRPTHLLRRLNLSSGYYSWGMFPIPSLTHLCLRGQPLGGVSGAQFIDALHHMQNLESLKMNWEGTNIRQFPPTPCPQPIHLPALRILEIWSGNEDDLKSLLSMVVHPRLHQLAVNPSRHPASSVPTCFKSVLSSIGEANFGLLEYLSILEQMTTISKLPWVYDPSHNNAASSGIFLHIEEEDDQPFERGTPFEFVVNVMSCLTVLNCSDGILLRHIHLDSSDAPIDDFTCLFAPLLHLETIKIRRSLAQVLFKALDITPTSAVAASKSPIPFPKLQTVVWNGPWHYTATAPIFSSTVLNDLHICLLSRRVHGVPISRLELQDCERLDIAQVHQLKEMAVDVIVRRGWADVDSITD</sequence>
<protein>
    <recommendedName>
        <fullName evidence="1">F-box domain-containing protein</fullName>
    </recommendedName>
</protein>
<organism evidence="2 3">
    <name type="scientific">Psilocybe cf. subviscida</name>
    <dbReference type="NCBI Taxonomy" id="2480587"/>
    <lineage>
        <taxon>Eukaryota</taxon>
        <taxon>Fungi</taxon>
        <taxon>Dikarya</taxon>
        <taxon>Basidiomycota</taxon>
        <taxon>Agaricomycotina</taxon>
        <taxon>Agaricomycetes</taxon>
        <taxon>Agaricomycetidae</taxon>
        <taxon>Agaricales</taxon>
        <taxon>Agaricineae</taxon>
        <taxon>Strophariaceae</taxon>
        <taxon>Psilocybe</taxon>
    </lineage>
</organism>
<keyword evidence="3" id="KW-1185">Reference proteome</keyword>
<name>A0A8H5BKX6_9AGAR</name>
<dbReference type="Gene3D" id="1.20.1280.50">
    <property type="match status" value="1"/>
</dbReference>
<proteinExistence type="predicted"/>
<evidence type="ECO:0000313" key="2">
    <source>
        <dbReference type="EMBL" id="KAF5325125.1"/>
    </source>
</evidence>